<evidence type="ECO:0000313" key="3">
    <source>
        <dbReference type="Proteomes" id="UP001157418"/>
    </source>
</evidence>
<comment type="caution">
    <text evidence="2">The sequence shown here is derived from an EMBL/GenBank/DDBJ whole genome shotgun (WGS) entry which is preliminary data.</text>
</comment>
<dbReference type="AlphaFoldDB" id="A0AAU9MJ09"/>
<proteinExistence type="predicted"/>
<protein>
    <submittedName>
        <fullName evidence="2">Uncharacterized protein</fullName>
    </submittedName>
</protein>
<organism evidence="2 3">
    <name type="scientific">Lactuca virosa</name>
    <dbReference type="NCBI Taxonomy" id="75947"/>
    <lineage>
        <taxon>Eukaryota</taxon>
        <taxon>Viridiplantae</taxon>
        <taxon>Streptophyta</taxon>
        <taxon>Embryophyta</taxon>
        <taxon>Tracheophyta</taxon>
        <taxon>Spermatophyta</taxon>
        <taxon>Magnoliopsida</taxon>
        <taxon>eudicotyledons</taxon>
        <taxon>Gunneridae</taxon>
        <taxon>Pentapetalae</taxon>
        <taxon>asterids</taxon>
        <taxon>campanulids</taxon>
        <taxon>Asterales</taxon>
        <taxon>Asteraceae</taxon>
        <taxon>Cichorioideae</taxon>
        <taxon>Cichorieae</taxon>
        <taxon>Lactucinae</taxon>
        <taxon>Lactuca</taxon>
    </lineage>
</organism>
<reference evidence="2 3" key="1">
    <citation type="submission" date="2022-01" db="EMBL/GenBank/DDBJ databases">
        <authorList>
            <person name="Xiong W."/>
            <person name="Schranz E."/>
        </authorList>
    </citation>
    <scope>NUCLEOTIDE SEQUENCE [LARGE SCALE GENOMIC DNA]</scope>
</reference>
<keyword evidence="3" id="KW-1185">Reference proteome</keyword>
<evidence type="ECO:0000313" key="2">
    <source>
        <dbReference type="EMBL" id="CAH1427883.1"/>
    </source>
</evidence>
<accession>A0AAU9MJ09</accession>
<dbReference type="EMBL" id="CAKMRJ010002223">
    <property type="protein sequence ID" value="CAH1427883.1"/>
    <property type="molecule type" value="Genomic_DNA"/>
</dbReference>
<evidence type="ECO:0000256" key="1">
    <source>
        <dbReference type="SAM" id="MobiDB-lite"/>
    </source>
</evidence>
<dbReference type="Proteomes" id="UP001157418">
    <property type="component" value="Unassembled WGS sequence"/>
</dbReference>
<sequence>MSLPTPFIGTSRDQQENDGRRTTGVASCHPVTFTVAAALNHRPPPPAATSSQPLLLKLNKSRRFVIKATLLGFSHQILETNHQPHVKGIIRQAFRQKISRGLQTT</sequence>
<name>A0AAU9MJ09_9ASTR</name>
<feature type="region of interest" description="Disordered" evidence="1">
    <location>
        <begin position="1"/>
        <end position="25"/>
    </location>
</feature>
<gene>
    <name evidence="2" type="ORF">LVIROSA_LOCUS14853</name>
</gene>